<proteinExistence type="predicted"/>
<reference evidence="2 3" key="1">
    <citation type="submission" date="2022-04" db="EMBL/GenBank/DDBJ databases">
        <title>Genome diversity in the genus Frankia.</title>
        <authorList>
            <person name="Carlos-Shanley C."/>
            <person name="Hahn D."/>
        </authorList>
    </citation>
    <scope>NUCLEOTIDE SEQUENCE [LARGE SCALE GENOMIC DNA]</scope>
    <source>
        <strain evidence="2 3">Ag45/Mut15</strain>
    </source>
</reference>
<name>A0ABT0JZ09_9ACTN</name>
<gene>
    <name evidence="2" type="ORF">MXD59_13510</name>
</gene>
<feature type="region of interest" description="Disordered" evidence="1">
    <location>
        <begin position="121"/>
        <end position="141"/>
    </location>
</feature>
<dbReference type="EMBL" id="JALKFT010000012">
    <property type="protein sequence ID" value="MCK9876784.1"/>
    <property type="molecule type" value="Genomic_DNA"/>
</dbReference>
<sequence>MDDLRWAASTASSESDLYMFCRDMARQDRPNVFASETIDVWEWWRGNGQTLFAGGRAPDLITIAPHHGTAEWERATADSSLEEAMFTLGFPALRDVDAVERSSLDTPSVYQWRLTTVTQPAATHSSMSPGAEDDSSPERSHAVPDLVGWKLAVGPIPVGIVELDPAWPEKDRHFLDILAGAFAFGFHQISDVWAYCHAGSDVAGYVVELSSRPDEEPQDSPIAVDHVETVLSVDGQRTVRAAIGVACRAMAEQTAADPEQSRAHMANAVHITLQKAGSSAEAAARVAAAWMEARPTLAVQVANVPTSRNDLPAPVELNEALVSETERSVARTVRRSGIRPGVYRGDDAKDLEGTVLAPAALEIMNHRMAAHDGDELVLIGMEQLERIVAHRGRILSDIGQSADLMNLEWDPVARYRETVDKYLRLRRSVETVVEAALRTGPTGIGACDKLAWGEILAAASSYLAATMRSENVHHQVRPTAVHVGDSFEVTTKVDEESPGAAAGRVYDLDVTAFANARAAFDLTARRTATEPDPDHLLLDAEVDAAMRRSYGTSGTDVLTTLLTLATWPQNPDDERLPAASTQQVVDYVLETTKIGEEPDGTRRAAAAVAMLTSTRTDLRNADWKPWHARTRKRRLLVQPLPELSDGTLVVASHFCLTSLKVYKNYLSQGQLPWSQPPPPVAVDTALERLRDRRNKALEKQVAHVLRCHGWTVVENVKENKAQRLNLPKLTTEIDAVAGRIGQRTLWLLEVKDPTDTFAVPEIRRHLDHFFRGQKKPPYATQLARKRAELSPHTDQIAQALQLPPAVDGNSYVVKSLFVTRKPVPAAFVTSECDFSTLADLPDRLAGLHFSTEDR</sequence>
<evidence type="ECO:0000313" key="3">
    <source>
        <dbReference type="Proteomes" id="UP001201873"/>
    </source>
</evidence>
<keyword evidence="3" id="KW-1185">Reference proteome</keyword>
<accession>A0ABT0JZ09</accession>
<comment type="caution">
    <text evidence="2">The sequence shown here is derived from an EMBL/GenBank/DDBJ whole genome shotgun (WGS) entry which is preliminary data.</text>
</comment>
<evidence type="ECO:0000256" key="1">
    <source>
        <dbReference type="SAM" id="MobiDB-lite"/>
    </source>
</evidence>
<evidence type="ECO:0008006" key="4">
    <source>
        <dbReference type="Google" id="ProtNLM"/>
    </source>
</evidence>
<evidence type="ECO:0000313" key="2">
    <source>
        <dbReference type="EMBL" id="MCK9876784.1"/>
    </source>
</evidence>
<protein>
    <recommendedName>
        <fullName evidence="4">PE-PGRS family protein</fullName>
    </recommendedName>
</protein>
<dbReference type="Proteomes" id="UP001201873">
    <property type="component" value="Unassembled WGS sequence"/>
</dbReference>
<dbReference type="RefSeq" id="WP_248825063.1">
    <property type="nucleotide sequence ID" value="NZ_JALKFT010000012.1"/>
</dbReference>
<organism evidence="2 3">
    <name type="scientific">Frankia umida</name>
    <dbReference type="NCBI Taxonomy" id="573489"/>
    <lineage>
        <taxon>Bacteria</taxon>
        <taxon>Bacillati</taxon>
        <taxon>Actinomycetota</taxon>
        <taxon>Actinomycetes</taxon>
        <taxon>Frankiales</taxon>
        <taxon>Frankiaceae</taxon>
        <taxon>Frankia</taxon>
    </lineage>
</organism>